<dbReference type="SUPFAM" id="SSF53098">
    <property type="entry name" value="Ribonuclease H-like"/>
    <property type="match status" value="1"/>
</dbReference>
<protein>
    <submittedName>
        <fullName evidence="1">Gypsy retrotransposon integrase-like protein 1</fullName>
    </submittedName>
</protein>
<evidence type="ECO:0000313" key="1">
    <source>
        <dbReference type="EMBL" id="RDX77019.1"/>
    </source>
</evidence>
<name>A0A371FFE1_MUCPR</name>
<dbReference type="PANTHER" id="PTHR47266">
    <property type="entry name" value="ENDONUCLEASE-RELATED"/>
    <property type="match status" value="1"/>
</dbReference>
<dbReference type="Proteomes" id="UP000257109">
    <property type="component" value="Unassembled WGS sequence"/>
</dbReference>
<organism evidence="1 2">
    <name type="scientific">Mucuna pruriens</name>
    <name type="common">Velvet bean</name>
    <name type="synonym">Dolichos pruriens</name>
    <dbReference type="NCBI Taxonomy" id="157652"/>
    <lineage>
        <taxon>Eukaryota</taxon>
        <taxon>Viridiplantae</taxon>
        <taxon>Streptophyta</taxon>
        <taxon>Embryophyta</taxon>
        <taxon>Tracheophyta</taxon>
        <taxon>Spermatophyta</taxon>
        <taxon>Magnoliopsida</taxon>
        <taxon>eudicotyledons</taxon>
        <taxon>Gunneridae</taxon>
        <taxon>Pentapetalae</taxon>
        <taxon>rosids</taxon>
        <taxon>fabids</taxon>
        <taxon>Fabales</taxon>
        <taxon>Fabaceae</taxon>
        <taxon>Papilionoideae</taxon>
        <taxon>50 kb inversion clade</taxon>
        <taxon>NPAAA clade</taxon>
        <taxon>indigoferoid/millettioid clade</taxon>
        <taxon>Phaseoleae</taxon>
        <taxon>Mucuna</taxon>
    </lineage>
</organism>
<accession>A0A371FFE1</accession>
<dbReference type="GO" id="GO:0003676">
    <property type="term" value="F:nucleic acid binding"/>
    <property type="evidence" value="ECO:0007669"/>
    <property type="project" value="InterPro"/>
</dbReference>
<dbReference type="InterPro" id="IPR036397">
    <property type="entry name" value="RNaseH_sf"/>
</dbReference>
<dbReference type="Gene3D" id="1.10.340.70">
    <property type="match status" value="1"/>
</dbReference>
<comment type="caution">
    <text evidence="1">The sequence shown here is derived from an EMBL/GenBank/DDBJ whole genome shotgun (WGS) entry which is preliminary data.</text>
</comment>
<gene>
    <name evidence="1" type="primary">Gin1</name>
    <name evidence="1" type="ORF">CR513_42913</name>
</gene>
<evidence type="ECO:0000313" key="2">
    <source>
        <dbReference type="Proteomes" id="UP000257109"/>
    </source>
</evidence>
<dbReference type="EMBL" id="QJKJ01009308">
    <property type="protein sequence ID" value="RDX77019.1"/>
    <property type="molecule type" value="Genomic_DNA"/>
</dbReference>
<keyword evidence="2" id="KW-1185">Reference proteome</keyword>
<dbReference type="InterPro" id="IPR012337">
    <property type="entry name" value="RNaseH-like_sf"/>
</dbReference>
<feature type="non-terminal residue" evidence="1">
    <location>
        <position position="1"/>
    </location>
</feature>
<proteinExistence type="predicted"/>
<dbReference type="AlphaFoldDB" id="A0A371FFE1"/>
<dbReference type="OrthoDB" id="1934939at2759"/>
<dbReference type="InterPro" id="IPR052160">
    <property type="entry name" value="Gypsy_RT_Integrase-like"/>
</dbReference>
<dbReference type="Gene3D" id="3.30.420.10">
    <property type="entry name" value="Ribonuclease H-like superfamily/Ribonuclease H"/>
    <property type="match status" value="1"/>
</dbReference>
<sequence>MVARLLKAGYYWSMIREDCRLYVYNCQKCQAYDPINHSLAKELQHVAVPWPFSTWSMDIFGPFLKAKRQVKFLLIDVDYFTKWIKVEPLA</sequence>
<reference evidence="1" key="1">
    <citation type="submission" date="2018-05" db="EMBL/GenBank/DDBJ databases">
        <title>Draft genome of Mucuna pruriens seed.</title>
        <authorList>
            <person name="Nnadi N.E."/>
            <person name="Vos R."/>
            <person name="Hasami M.H."/>
            <person name="Devisetty U.K."/>
            <person name="Aguiy J.C."/>
        </authorList>
    </citation>
    <scope>NUCLEOTIDE SEQUENCE [LARGE SCALE GENOMIC DNA]</scope>
    <source>
        <strain evidence="1">JCA_2017</strain>
    </source>
</reference>